<dbReference type="Pfam" id="PF01261">
    <property type="entry name" value="AP_endonuc_2"/>
    <property type="match status" value="1"/>
</dbReference>
<reference evidence="2 3" key="1">
    <citation type="submission" date="2020-02" db="EMBL/GenBank/DDBJ databases">
        <title>Paenibacillus sp. nov., isolated from rhizosphere soil of tomato.</title>
        <authorList>
            <person name="Weon H.-Y."/>
            <person name="Lee S.A."/>
        </authorList>
    </citation>
    <scope>NUCLEOTIDE SEQUENCE [LARGE SCALE GENOMIC DNA]</scope>
    <source>
        <strain evidence="2 3">14171R-81</strain>
    </source>
</reference>
<dbReference type="GO" id="GO:0016853">
    <property type="term" value="F:isomerase activity"/>
    <property type="evidence" value="ECO:0007669"/>
    <property type="project" value="UniProtKB-KW"/>
</dbReference>
<dbReference type="Proteomes" id="UP000479114">
    <property type="component" value="Chromosome"/>
</dbReference>
<dbReference type="KEGG" id="prz:GZH47_17550"/>
<accession>A0A6C0P1V4</accession>
<dbReference type="AlphaFoldDB" id="A0A6C0P1V4"/>
<dbReference type="EMBL" id="CP048286">
    <property type="protein sequence ID" value="QHW32437.1"/>
    <property type="molecule type" value="Genomic_DNA"/>
</dbReference>
<dbReference type="PANTHER" id="PTHR12110:SF41">
    <property type="entry name" value="INOSOSE DEHYDRATASE"/>
    <property type="match status" value="1"/>
</dbReference>
<keyword evidence="3" id="KW-1185">Reference proteome</keyword>
<keyword evidence="2" id="KW-0413">Isomerase</keyword>
<dbReference type="InterPro" id="IPR036237">
    <property type="entry name" value="Xyl_isomerase-like_sf"/>
</dbReference>
<evidence type="ECO:0000313" key="2">
    <source>
        <dbReference type="EMBL" id="QHW32437.1"/>
    </source>
</evidence>
<evidence type="ECO:0000259" key="1">
    <source>
        <dbReference type="Pfam" id="PF01261"/>
    </source>
</evidence>
<dbReference type="Gene3D" id="3.20.20.150">
    <property type="entry name" value="Divalent-metal-dependent TIM barrel enzymes"/>
    <property type="match status" value="1"/>
</dbReference>
<dbReference type="PANTHER" id="PTHR12110">
    <property type="entry name" value="HYDROXYPYRUVATE ISOMERASE"/>
    <property type="match status" value="1"/>
</dbReference>
<name>A0A6C0P1V4_9BACL</name>
<dbReference type="InterPro" id="IPR050312">
    <property type="entry name" value="IolE/XylAMocC-like"/>
</dbReference>
<dbReference type="RefSeq" id="WP_162642134.1">
    <property type="nucleotide sequence ID" value="NZ_CP048286.1"/>
</dbReference>
<dbReference type="SUPFAM" id="SSF51658">
    <property type="entry name" value="Xylose isomerase-like"/>
    <property type="match status" value="1"/>
</dbReference>
<sequence>MTNPKLGLIGIIHEEMKADFWGAAGKAAAIGYQGIEGVEHYLLEGDVESNLKRYRALGMETITLSASRESLREGLDKLAANAVALQAPHVTVWWGPCDSKDELLRDTELYNQAGARLAAEGVKLCYHNHAHEFRTAWNGVCAMDILAEYTDPKAVFFEMDIAWITMGGVDPVPVLEKMAGRVPAIHVKDVRTAEEPDQWTAVGTGVVRIAPSILKAREIGVEWMVVEQDRLRNLSPFETITASYLNLKEAGLLGG</sequence>
<organism evidence="2 3">
    <name type="scientific">Paenibacillus rhizovicinus</name>
    <dbReference type="NCBI Taxonomy" id="2704463"/>
    <lineage>
        <taxon>Bacteria</taxon>
        <taxon>Bacillati</taxon>
        <taxon>Bacillota</taxon>
        <taxon>Bacilli</taxon>
        <taxon>Bacillales</taxon>
        <taxon>Paenibacillaceae</taxon>
        <taxon>Paenibacillus</taxon>
    </lineage>
</organism>
<feature type="domain" description="Xylose isomerase-like TIM barrel" evidence="1">
    <location>
        <begin position="26"/>
        <end position="229"/>
    </location>
</feature>
<gene>
    <name evidence="2" type="ORF">GZH47_17550</name>
</gene>
<dbReference type="InterPro" id="IPR013022">
    <property type="entry name" value="Xyl_isomerase-like_TIM-brl"/>
</dbReference>
<protein>
    <submittedName>
        <fullName evidence="2">Sugar phosphate isomerase/epimerase</fullName>
    </submittedName>
</protein>
<proteinExistence type="predicted"/>
<evidence type="ECO:0000313" key="3">
    <source>
        <dbReference type="Proteomes" id="UP000479114"/>
    </source>
</evidence>